<dbReference type="Proteomes" id="UP000281549">
    <property type="component" value="Unassembled WGS sequence"/>
</dbReference>
<evidence type="ECO:0000256" key="1">
    <source>
        <dbReference type="SAM" id="Phobius"/>
    </source>
</evidence>
<organism evidence="2 3">
    <name type="scientific">Rozella allomycis (strain CSF55)</name>
    <dbReference type="NCBI Taxonomy" id="988480"/>
    <lineage>
        <taxon>Eukaryota</taxon>
        <taxon>Fungi</taxon>
        <taxon>Fungi incertae sedis</taxon>
        <taxon>Cryptomycota</taxon>
        <taxon>Cryptomycota incertae sedis</taxon>
        <taxon>Rozella</taxon>
    </lineage>
</organism>
<keyword evidence="1" id="KW-1133">Transmembrane helix</keyword>
<name>A0A4P9YN61_ROZAC</name>
<dbReference type="AlphaFoldDB" id="A0A4P9YN61"/>
<keyword evidence="1" id="KW-0472">Membrane</keyword>
<feature type="transmembrane region" description="Helical" evidence="1">
    <location>
        <begin position="21"/>
        <end position="42"/>
    </location>
</feature>
<sequence length="111" mass="12789">MIVVSLFAIYFVATYRTRLMLLSFILQIVSLLYFIAVLIITIDPKFIERYNLTVLNSDAWNYGYSLVYLLSFGGSVNAYFLIIPSVVVCFITVENKCFSYADYRIGSYLDD</sequence>
<gene>
    <name evidence="2" type="ORF">ROZALSC1DRAFT_20893</name>
</gene>
<proteinExistence type="predicted"/>
<dbReference type="EMBL" id="ML004998">
    <property type="protein sequence ID" value="RKP21015.1"/>
    <property type="molecule type" value="Genomic_DNA"/>
</dbReference>
<feature type="transmembrane region" description="Helical" evidence="1">
    <location>
        <begin position="62"/>
        <end position="93"/>
    </location>
</feature>
<keyword evidence="1" id="KW-0812">Transmembrane</keyword>
<accession>A0A4P9YN61</accession>
<protein>
    <submittedName>
        <fullName evidence="2">Uncharacterized protein</fullName>
    </submittedName>
</protein>
<evidence type="ECO:0000313" key="3">
    <source>
        <dbReference type="Proteomes" id="UP000281549"/>
    </source>
</evidence>
<reference evidence="3" key="1">
    <citation type="journal article" date="2018" name="Nat. Microbiol.">
        <title>Leveraging single-cell genomics to expand the fungal tree of life.</title>
        <authorList>
            <person name="Ahrendt S.R."/>
            <person name="Quandt C.A."/>
            <person name="Ciobanu D."/>
            <person name="Clum A."/>
            <person name="Salamov A."/>
            <person name="Andreopoulos B."/>
            <person name="Cheng J.F."/>
            <person name="Woyke T."/>
            <person name="Pelin A."/>
            <person name="Henrissat B."/>
            <person name="Reynolds N.K."/>
            <person name="Benny G.L."/>
            <person name="Smith M.E."/>
            <person name="James T.Y."/>
            <person name="Grigoriev I.V."/>
        </authorList>
    </citation>
    <scope>NUCLEOTIDE SEQUENCE [LARGE SCALE GENOMIC DNA]</scope>
    <source>
        <strain evidence="3">CSF55</strain>
    </source>
</reference>
<evidence type="ECO:0000313" key="2">
    <source>
        <dbReference type="EMBL" id="RKP21015.1"/>
    </source>
</evidence>